<comment type="subcellular location">
    <subcellularLocation>
        <location evidence="1 7">Cell membrane</location>
        <topology evidence="1 7">Multi-pass membrane protein</topology>
    </subcellularLocation>
</comment>
<keyword evidence="4 7" id="KW-0812">Transmembrane</keyword>
<evidence type="ECO:0000313" key="10">
    <source>
        <dbReference type="Proteomes" id="UP000831786"/>
    </source>
</evidence>
<dbReference type="CDD" id="cd06261">
    <property type="entry name" value="TM_PBP2"/>
    <property type="match status" value="1"/>
</dbReference>
<keyword evidence="10" id="KW-1185">Reference proteome</keyword>
<feature type="transmembrane region" description="Helical" evidence="7">
    <location>
        <begin position="227"/>
        <end position="247"/>
    </location>
</feature>
<keyword evidence="5 7" id="KW-1133">Transmembrane helix</keyword>
<evidence type="ECO:0000256" key="7">
    <source>
        <dbReference type="RuleBase" id="RU363032"/>
    </source>
</evidence>
<sequence length="265" mass="29556">MSSRRRPITGWRLFALRAWLPLLLFAAWWIATANSTSLYFPPLQEILHALVEDWILGTKWRTDLLPSLQNFAIGFGVSALLGTLLGVMLGMSSVACALVAPILAFFRSLPSPALIPIVLGVFGIGASMNISLIVLGALWPTLLNTIDGVRSVDLQLRDMSRSYRLSRWQRISQVMLPQAGPQIFAGYRISLQLSIILIVVSEMVGATRGLGYFVLESQQMFQVTQTWVGTILLGLLGYLVTLLFVRIERRVLRWQIRMNATQKNG</sequence>
<dbReference type="PANTHER" id="PTHR30151:SF0">
    <property type="entry name" value="ABC TRANSPORTER PERMEASE PROTEIN MJ0413-RELATED"/>
    <property type="match status" value="1"/>
</dbReference>
<keyword evidence="3" id="KW-1003">Cell membrane</keyword>
<evidence type="ECO:0000256" key="4">
    <source>
        <dbReference type="ARBA" id="ARBA00022692"/>
    </source>
</evidence>
<dbReference type="Gene3D" id="1.10.3720.10">
    <property type="entry name" value="MetI-like"/>
    <property type="match status" value="1"/>
</dbReference>
<protein>
    <submittedName>
        <fullName evidence="9">ABC transporter permease</fullName>
    </submittedName>
</protein>
<keyword evidence="6 7" id="KW-0472">Membrane</keyword>
<evidence type="ECO:0000256" key="1">
    <source>
        <dbReference type="ARBA" id="ARBA00004651"/>
    </source>
</evidence>
<dbReference type="PROSITE" id="PS50928">
    <property type="entry name" value="ABC_TM1"/>
    <property type="match status" value="1"/>
</dbReference>
<reference evidence="9 10" key="1">
    <citation type="submission" date="2022-04" db="EMBL/GenBank/DDBJ databases">
        <title>Leucobacter sp. isolated from rhizosphere of garlic.</title>
        <authorList>
            <person name="Won M."/>
            <person name="Lee C.-M."/>
            <person name="Woen H.-Y."/>
            <person name="Kwon S.-W."/>
        </authorList>
    </citation>
    <scope>NUCLEOTIDE SEQUENCE [LARGE SCALE GENOMIC DNA]</scope>
    <source>
        <strain evidence="9 10">H21R-40</strain>
    </source>
</reference>
<keyword evidence="2 7" id="KW-0813">Transport</keyword>
<feature type="domain" description="ABC transmembrane type-1" evidence="8">
    <location>
        <begin position="64"/>
        <end position="244"/>
    </location>
</feature>
<evidence type="ECO:0000313" key="9">
    <source>
        <dbReference type="EMBL" id="UOQ58794.1"/>
    </source>
</evidence>
<dbReference type="EMBL" id="CP095045">
    <property type="protein sequence ID" value="UOQ58794.1"/>
    <property type="molecule type" value="Genomic_DNA"/>
</dbReference>
<dbReference type="InterPro" id="IPR000515">
    <property type="entry name" value="MetI-like"/>
</dbReference>
<dbReference type="RefSeq" id="WP_244729924.1">
    <property type="nucleotide sequence ID" value="NZ_CP095045.1"/>
</dbReference>
<feature type="transmembrane region" description="Helical" evidence="7">
    <location>
        <begin position="113"/>
        <end position="139"/>
    </location>
</feature>
<dbReference type="InterPro" id="IPR035906">
    <property type="entry name" value="MetI-like_sf"/>
</dbReference>
<dbReference type="SUPFAM" id="SSF161098">
    <property type="entry name" value="MetI-like"/>
    <property type="match status" value="1"/>
</dbReference>
<evidence type="ECO:0000256" key="5">
    <source>
        <dbReference type="ARBA" id="ARBA00022989"/>
    </source>
</evidence>
<evidence type="ECO:0000256" key="6">
    <source>
        <dbReference type="ARBA" id="ARBA00023136"/>
    </source>
</evidence>
<accession>A0ABY4FRJ8</accession>
<evidence type="ECO:0000256" key="2">
    <source>
        <dbReference type="ARBA" id="ARBA00022448"/>
    </source>
</evidence>
<proteinExistence type="inferred from homology"/>
<dbReference type="PANTHER" id="PTHR30151">
    <property type="entry name" value="ALKANE SULFONATE ABC TRANSPORTER-RELATED, MEMBRANE SUBUNIT"/>
    <property type="match status" value="1"/>
</dbReference>
<evidence type="ECO:0000259" key="8">
    <source>
        <dbReference type="PROSITE" id="PS50928"/>
    </source>
</evidence>
<name>A0ABY4FRJ8_9MICO</name>
<evidence type="ECO:0000256" key="3">
    <source>
        <dbReference type="ARBA" id="ARBA00022475"/>
    </source>
</evidence>
<organism evidence="9 10">
    <name type="scientific">Leucobacter allii</name>
    <dbReference type="NCBI Taxonomy" id="2932247"/>
    <lineage>
        <taxon>Bacteria</taxon>
        <taxon>Bacillati</taxon>
        <taxon>Actinomycetota</taxon>
        <taxon>Actinomycetes</taxon>
        <taxon>Micrococcales</taxon>
        <taxon>Microbacteriaceae</taxon>
        <taxon>Leucobacter</taxon>
    </lineage>
</organism>
<dbReference type="Pfam" id="PF00528">
    <property type="entry name" value="BPD_transp_1"/>
    <property type="match status" value="1"/>
</dbReference>
<gene>
    <name evidence="9" type="ORF">MUN78_08250</name>
</gene>
<comment type="similarity">
    <text evidence="7">Belongs to the binding-protein-dependent transport system permease family.</text>
</comment>
<feature type="transmembrane region" description="Helical" evidence="7">
    <location>
        <begin position="73"/>
        <end position="106"/>
    </location>
</feature>
<dbReference type="Proteomes" id="UP000831786">
    <property type="component" value="Chromosome"/>
</dbReference>